<dbReference type="AlphaFoldDB" id="A0AAD8JMK5"/>
<accession>A0AAD8JMK5</accession>
<keyword evidence="2" id="KW-1185">Reference proteome</keyword>
<gene>
    <name evidence="1" type="ORF">QVD17_38886</name>
</gene>
<comment type="caution">
    <text evidence="1">The sequence shown here is derived from an EMBL/GenBank/DDBJ whole genome shotgun (WGS) entry which is preliminary data.</text>
</comment>
<evidence type="ECO:0000313" key="2">
    <source>
        <dbReference type="Proteomes" id="UP001229421"/>
    </source>
</evidence>
<dbReference type="EMBL" id="JAUHHV010000011">
    <property type="protein sequence ID" value="KAK1407272.1"/>
    <property type="molecule type" value="Genomic_DNA"/>
</dbReference>
<dbReference type="Proteomes" id="UP001229421">
    <property type="component" value="Unassembled WGS sequence"/>
</dbReference>
<sequence>MTNNNNSICEKSIKLMTNIVKLSYISIATIGLRTHAPSNSLAQATHNHAPSLPLYPKNLRPQESTVKYLISPSDTRKSNMSMIKDDENVDRNAGDFINKVRAKNMKDANEMTNIYEYILPPPPHNYMLQSSSSSSY</sequence>
<name>A0AAD8JMK5_TARER</name>
<evidence type="ECO:0000313" key="1">
    <source>
        <dbReference type="EMBL" id="KAK1407272.1"/>
    </source>
</evidence>
<proteinExistence type="predicted"/>
<organism evidence="1 2">
    <name type="scientific">Tagetes erecta</name>
    <name type="common">African marigold</name>
    <dbReference type="NCBI Taxonomy" id="13708"/>
    <lineage>
        <taxon>Eukaryota</taxon>
        <taxon>Viridiplantae</taxon>
        <taxon>Streptophyta</taxon>
        <taxon>Embryophyta</taxon>
        <taxon>Tracheophyta</taxon>
        <taxon>Spermatophyta</taxon>
        <taxon>Magnoliopsida</taxon>
        <taxon>eudicotyledons</taxon>
        <taxon>Gunneridae</taxon>
        <taxon>Pentapetalae</taxon>
        <taxon>asterids</taxon>
        <taxon>campanulids</taxon>
        <taxon>Asterales</taxon>
        <taxon>Asteraceae</taxon>
        <taxon>Asteroideae</taxon>
        <taxon>Heliantheae alliance</taxon>
        <taxon>Tageteae</taxon>
        <taxon>Tagetes</taxon>
    </lineage>
</organism>
<reference evidence="1" key="1">
    <citation type="journal article" date="2023" name="bioRxiv">
        <title>Improved chromosome-level genome assembly for marigold (Tagetes erecta).</title>
        <authorList>
            <person name="Jiang F."/>
            <person name="Yuan L."/>
            <person name="Wang S."/>
            <person name="Wang H."/>
            <person name="Xu D."/>
            <person name="Wang A."/>
            <person name="Fan W."/>
        </authorList>
    </citation>
    <scope>NUCLEOTIDE SEQUENCE</scope>
    <source>
        <strain evidence="1">WSJ</strain>
        <tissue evidence="1">Leaf</tissue>
    </source>
</reference>
<protein>
    <submittedName>
        <fullName evidence="1">Uncharacterized protein</fullName>
    </submittedName>
</protein>